<organism evidence="2 3">
    <name type="scientific">Micromonospora rosaria</name>
    <dbReference type="NCBI Taxonomy" id="47874"/>
    <lineage>
        <taxon>Bacteria</taxon>
        <taxon>Bacillati</taxon>
        <taxon>Actinomycetota</taxon>
        <taxon>Actinomycetes</taxon>
        <taxon>Micromonosporales</taxon>
        <taxon>Micromonosporaceae</taxon>
        <taxon>Micromonospora</taxon>
    </lineage>
</organism>
<dbReference type="EMBL" id="LRQV01000069">
    <property type="protein sequence ID" value="KXK60498.1"/>
    <property type="molecule type" value="Genomic_DNA"/>
</dbReference>
<keyword evidence="3" id="KW-1185">Reference proteome</keyword>
<proteinExistence type="predicted"/>
<feature type="compositionally biased region" description="Low complexity" evidence="1">
    <location>
        <begin position="39"/>
        <end position="50"/>
    </location>
</feature>
<comment type="caution">
    <text evidence="2">The sequence shown here is derived from an EMBL/GenBank/DDBJ whole genome shotgun (WGS) entry which is preliminary data.</text>
</comment>
<dbReference type="RefSeq" id="WP_067367799.1">
    <property type="nucleotide sequence ID" value="NZ_JBIUBN010000016.1"/>
</dbReference>
<feature type="region of interest" description="Disordered" evidence="1">
    <location>
        <begin position="28"/>
        <end position="50"/>
    </location>
</feature>
<evidence type="ECO:0000256" key="1">
    <source>
        <dbReference type="SAM" id="MobiDB-lite"/>
    </source>
</evidence>
<dbReference type="Proteomes" id="UP000070620">
    <property type="component" value="Unassembled WGS sequence"/>
</dbReference>
<accession>A0A136PQ54</accession>
<evidence type="ECO:0000313" key="2">
    <source>
        <dbReference type="EMBL" id="KXK60498.1"/>
    </source>
</evidence>
<sequence>MAAARGRRGLAGARRRWRRTAGLRQVPQRRGGWLGVPRGGPAVPGGRLPPLRQRGVQRRLLRAGRRLLVRILWLAGAGWSEG</sequence>
<protein>
    <submittedName>
        <fullName evidence="2">Uncharacterized protein</fullName>
    </submittedName>
</protein>
<name>A0A136PQ54_9ACTN</name>
<dbReference type="AlphaFoldDB" id="A0A136PQ54"/>
<reference evidence="2 3" key="1">
    <citation type="submission" date="2016-01" db="EMBL/GenBank/DDBJ databases">
        <title>Whole genome sequence and analysis of Micromonospora rosaria DSM 803, which can produce antibacterial substance rosamicin.</title>
        <authorList>
            <person name="Yang H."/>
            <person name="He X."/>
            <person name="Zhu D."/>
        </authorList>
    </citation>
    <scope>NUCLEOTIDE SEQUENCE [LARGE SCALE GENOMIC DNA]</scope>
    <source>
        <strain evidence="2 3">DSM 803</strain>
    </source>
</reference>
<gene>
    <name evidence="2" type="ORF">AWW66_18445</name>
</gene>
<evidence type="ECO:0000313" key="3">
    <source>
        <dbReference type="Proteomes" id="UP000070620"/>
    </source>
</evidence>